<dbReference type="OMA" id="DRQEADF"/>
<dbReference type="AlphaFoldDB" id="A0A022S3M5"/>
<evidence type="ECO:0000256" key="1">
    <source>
        <dbReference type="ARBA" id="ARBA00006756"/>
    </source>
</evidence>
<name>A0A022S3M5_ERYGU</name>
<dbReference type="GO" id="GO:0000145">
    <property type="term" value="C:exocyst"/>
    <property type="evidence" value="ECO:0000318"/>
    <property type="project" value="GO_Central"/>
</dbReference>
<proteinExistence type="inferred from homology"/>
<accession>A0A022S3M5</accession>
<keyword evidence="7" id="KW-1185">Reference proteome</keyword>
<evidence type="ECO:0000259" key="5">
    <source>
        <dbReference type="Pfam" id="PF03081"/>
    </source>
</evidence>
<dbReference type="Proteomes" id="UP000030748">
    <property type="component" value="Unassembled WGS sequence"/>
</dbReference>
<feature type="compositionally biased region" description="Basic and acidic residues" evidence="4">
    <location>
        <begin position="13"/>
        <end position="27"/>
    </location>
</feature>
<dbReference type="PANTHER" id="PTHR12542:SF7">
    <property type="entry name" value="EXOCYST SUBUNIT EXO70 FAMILY PROTEIN"/>
    <property type="match status" value="1"/>
</dbReference>
<dbReference type="OrthoDB" id="1922221at2759"/>
<dbReference type="PANTHER" id="PTHR12542">
    <property type="entry name" value="EXOCYST COMPLEX PROTEIN EXO70"/>
    <property type="match status" value="1"/>
</dbReference>
<keyword evidence="3" id="KW-0268">Exocytosis</keyword>
<evidence type="ECO:0000256" key="3">
    <source>
        <dbReference type="RuleBase" id="RU365026"/>
    </source>
</evidence>
<feature type="region of interest" description="Disordered" evidence="4">
    <location>
        <begin position="72"/>
        <end position="111"/>
    </location>
</feature>
<dbReference type="GO" id="GO:0015031">
    <property type="term" value="P:protein transport"/>
    <property type="evidence" value="ECO:0007669"/>
    <property type="project" value="UniProtKB-KW"/>
</dbReference>
<comment type="similarity">
    <text evidence="1 3">Belongs to the EXO70 family.</text>
</comment>
<dbReference type="PhylomeDB" id="A0A022S3M5"/>
<dbReference type="Gene3D" id="1.20.1280.170">
    <property type="entry name" value="Exocyst complex component Exo70"/>
    <property type="match status" value="1"/>
</dbReference>
<protein>
    <recommendedName>
        <fullName evidence="3">Exocyst subunit Exo70 family protein</fullName>
    </recommendedName>
</protein>
<sequence>MSPPESTTAAVEKTIRQRKSTDLTGHHHVMDRYLVSGDEVQKSTSDSSSALLEFRNILLSHASPPLDSEWLTESTHSEFESPGFDSQEEVADGSSDKQLEHRESNAGTREEVDLIPADAVRDLRRIAERMAAAGHLRECIYVYASARSSAVDASLKELGVEKSDTGDVHRLEWETLEKQIRRWTRAARICVRVLFAGERRLCEHIFQGLGDSAEITCFVETIKSPAIHLFSFADAISTSNQSPEKLFKILDLHDALSNLTPDIESIFDSESSESIRLKSAEIVSNLADAARGVLSEFENAILLEPSKTPVPGGTIHPLTRYVMNYISLISDYKKTLIELIVSKPSAGSGDPSVPDMDLSEYENQSSCLALHLIWIIAILQFNLENKSKHYKDASLSHLFMMNNVHYIVQKIKGSPELREMIGDGYLRKLNGIFRSAATNYQRGTLVRVLYCLRDEGLHMSGSFSSGASRSALRERFKAFNAMFEEVHRTQAMWLVPDNQLREELRISISERIIPAYRSFLGRFRIPIERGKHPENYIKYSVEDLENAVLDFFEGYSVSQHLQRRRSE</sequence>
<dbReference type="EMBL" id="KI630171">
    <property type="protein sequence ID" value="EYU45895.1"/>
    <property type="molecule type" value="Genomic_DNA"/>
</dbReference>
<dbReference type="Pfam" id="PF03081">
    <property type="entry name" value="Exo70_C"/>
    <property type="match status" value="1"/>
</dbReference>
<dbReference type="KEGG" id="egt:105952391"/>
<dbReference type="eggNOG" id="KOG2344">
    <property type="taxonomic scope" value="Eukaryota"/>
</dbReference>
<gene>
    <name evidence="6" type="ORF">MIMGU_mgv1a003731mg</name>
</gene>
<dbReference type="SUPFAM" id="SSF74788">
    <property type="entry name" value="Cullin repeat-like"/>
    <property type="match status" value="1"/>
</dbReference>
<keyword evidence="2 3" id="KW-0813">Transport</keyword>
<feature type="compositionally biased region" description="Basic and acidic residues" evidence="4">
    <location>
        <begin position="94"/>
        <end position="111"/>
    </location>
</feature>
<organism evidence="6 7">
    <name type="scientific">Erythranthe guttata</name>
    <name type="common">Yellow monkey flower</name>
    <name type="synonym">Mimulus guttatus</name>
    <dbReference type="NCBI Taxonomy" id="4155"/>
    <lineage>
        <taxon>Eukaryota</taxon>
        <taxon>Viridiplantae</taxon>
        <taxon>Streptophyta</taxon>
        <taxon>Embryophyta</taxon>
        <taxon>Tracheophyta</taxon>
        <taxon>Spermatophyta</taxon>
        <taxon>Magnoliopsida</taxon>
        <taxon>eudicotyledons</taxon>
        <taxon>Gunneridae</taxon>
        <taxon>Pentapetalae</taxon>
        <taxon>asterids</taxon>
        <taxon>lamiids</taxon>
        <taxon>Lamiales</taxon>
        <taxon>Phrymaceae</taxon>
        <taxon>Erythranthe</taxon>
    </lineage>
</organism>
<feature type="region of interest" description="Disordered" evidence="4">
    <location>
        <begin position="1"/>
        <end position="27"/>
    </location>
</feature>
<dbReference type="InterPro" id="IPR004140">
    <property type="entry name" value="Exo70"/>
</dbReference>
<evidence type="ECO:0000313" key="6">
    <source>
        <dbReference type="EMBL" id="EYU45895.1"/>
    </source>
</evidence>
<evidence type="ECO:0000256" key="4">
    <source>
        <dbReference type="SAM" id="MobiDB-lite"/>
    </source>
</evidence>
<keyword evidence="3" id="KW-0653">Protein transport</keyword>
<reference evidence="6 7" key="1">
    <citation type="journal article" date="2013" name="Proc. Natl. Acad. Sci. U.S.A.">
        <title>Fine-scale variation in meiotic recombination in Mimulus inferred from population shotgun sequencing.</title>
        <authorList>
            <person name="Hellsten U."/>
            <person name="Wright K.M."/>
            <person name="Jenkins J."/>
            <person name="Shu S."/>
            <person name="Yuan Y."/>
            <person name="Wessler S.R."/>
            <person name="Schmutz J."/>
            <person name="Willis J.H."/>
            <person name="Rokhsar D.S."/>
        </authorList>
    </citation>
    <scope>NUCLEOTIDE SEQUENCE [LARGE SCALE GENOMIC DNA]</scope>
    <source>
        <strain evidence="7">cv. DUN x IM62</strain>
    </source>
</reference>
<dbReference type="GO" id="GO:0006887">
    <property type="term" value="P:exocytosis"/>
    <property type="evidence" value="ECO:0000318"/>
    <property type="project" value="GO_Central"/>
</dbReference>
<dbReference type="InterPro" id="IPR016159">
    <property type="entry name" value="Cullin_repeat-like_dom_sf"/>
</dbReference>
<dbReference type="GO" id="GO:0005546">
    <property type="term" value="F:phosphatidylinositol-4,5-bisphosphate binding"/>
    <property type="evidence" value="ECO:0007669"/>
    <property type="project" value="InterPro"/>
</dbReference>
<evidence type="ECO:0000313" key="7">
    <source>
        <dbReference type="Proteomes" id="UP000030748"/>
    </source>
</evidence>
<dbReference type="InterPro" id="IPR046364">
    <property type="entry name" value="Exo70_C"/>
</dbReference>
<dbReference type="STRING" id="4155.A0A022S3M5"/>
<evidence type="ECO:0000256" key="2">
    <source>
        <dbReference type="ARBA" id="ARBA00022448"/>
    </source>
</evidence>
<comment type="function">
    <text evidence="3">Component of the exocyst complex.</text>
</comment>
<feature type="domain" description="Exocyst complex subunit Exo70 C-terminal" evidence="5">
    <location>
        <begin position="182"/>
        <end position="549"/>
    </location>
</feature>